<dbReference type="AlphaFoldDB" id="A0A6B0U533"/>
<reference evidence="1" key="1">
    <citation type="submission" date="2019-12" db="EMBL/GenBank/DDBJ databases">
        <title>An insight into the sialome of adult female Ixodes ricinus ticks feeding for 6 days.</title>
        <authorList>
            <person name="Perner J."/>
            <person name="Ribeiro J.M.C."/>
        </authorList>
    </citation>
    <scope>NUCLEOTIDE SEQUENCE</scope>
    <source>
        <strain evidence="1">Semi-engorged</strain>
        <tissue evidence="1">Salivary glands</tissue>
    </source>
</reference>
<proteinExistence type="predicted"/>
<evidence type="ECO:0000313" key="1">
    <source>
        <dbReference type="EMBL" id="MXU87652.1"/>
    </source>
</evidence>
<accession>A0A6B0U533</accession>
<name>A0A6B0U533_IXORI</name>
<sequence>MQKIFCYAVTRCFWWLRGKASASGSRVGGFDSWLFAERLPCNRGFGWTSKDFQVVENNPQSSAGACQVPFVVLARKAYKILLYYTVVKFSQYLYLLC</sequence>
<protein>
    <submittedName>
        <fullName evidence="1">Putative secreted protein</fullName>
    </submittedName>
</protein>
<dbReference type="EMBL" id="GIFC01005569">
    <property type="protein sequence ID" value="MXU87652.1"/>
    <property type="molecule type" value="Transcribed_RNA"/>
</dbReference>
<organism evidence="1">
    <name type="scientific">Ixodes ricinus</name>
    <name type="common">Common tick</name>
    <name type="synonym">Acarus ricinus</name>
    <dbReference type="NCBI Taxonomy" id="34613"/>
    <lineage>
        <taxon>Eukaryota</taxon>
        <taxon>Metazoa</taxon>
        <taxon>Ecdysozoa</taxon>
        <taxon>Arthropoda</taxon>
        <taxon>Chelicerata</taxon>
        <taxon>Arachnida</taxon>
        <taxon>Acari</taxon>
        <taxon>Parasitiformes</taxon>
        <taxon>Ixodida</taxon>
        <taxon>Ixodoidea</taxon>
        <taxon>Ixodidae</taxon>
        <taxon>Ixodinae</taxon>
        <taxon>Ixodes</taxon>
    </lineage>
</organism>